<keyword evidence="1" id="KW-0805">Transcription regulation</keyword>
<dbReference type="RefSeq" id="WP_116064220.1">
    <property type="nucleotide sequence ID" value="NZ_QRDZ01000030.1"/>
</dbReference>
<evidence type="ECO:0000256" key="3">
    <source>
        <dbReference type="ARBA" id="ARBA00023163"/>
    </source>
</evidence>
<dbReference type="Proteomes" id="UP000256977">
    <property type="component" value="Unassembled WGS sequence"/>
</dbReference>
<gene>
    <name evidence="5" type="ORF">DFP98_13097</name>
</gene>
<reference evidence="5 6" key="1">
    <citation type="submission" date="2018-07" db="EMBL/GenBank/DDBJ databases">
        <title>Genomic Encyclopedia of Type Strains, Phase III (KMG-III): the genomes of soil and plant-associated and newly described type strains.</title>
        <authorList>
            <person name="Whitman W."/>
        </authorList>
    </citation>
    <scope>NUCLEOTIDE SEQUENCE [LARGE SCALE GENOMIC DNA]</scope>
    <source>
        <strain evidence="5 6">CECT 7287</strain>
    </source>
</reference>
<accession>A0A3D9IFX4</accession>
<dbReference type="Pfam" id="PF00392">
    <property type="entry name" value="GntR"/>
    <property type="match status" value="1"/>
</dbReference>
<dbReference type="Gene3D" id="1.20.120.530">
    <property type="entry name" value="GntR ligand-binding domain-like"/>
    <property type="match status" value="1"/>
</dbReference>
<dbReference type="PANTHER" id="PTHR43537:SF45">
    <property type="entry name" value="GNTR FAMILY REGULATORY PROTEIN"/>
    <property type="match status" value="1"/>
</dbReference>
<dbReference type="GO" id="GO:0003677">
    <property type="term" value="F:DNA binding"/>
    <property type="evidence" value="ECO:0007669"/>
    <property type="project" value="UniProtKB-KW"/>
</dbReference>
<organism evidence="5 6">
    <name type="scientific">Cohnella phaseoli</name>
    <dbReference type="NCBI Taxonomy" id="456490"/>
    <lineage>
        <taxon>Bacteria</taxon>
        <taxon>Bacillati</taxon>
        <taxon>Bacillota</taxon>
        <taxon>Bacilli</taxon>
        <taxon>Bacillales</taxon>
        <taxon>Paenibacillaceae</taxon>
        <taxon>Cohnella</taxon>
    </lineage>
</organism>
<dbReference type="PROSITE" id="PS50949">
    <property type="entry name" value="HTH_GNTR"/>
    <property type="match status" value="1"/>
</dbReference>
<dbReference type="InterPro" id="IPR000524">
    <property type="entry name" value="Tscrpt_reg_HTH_GntR"/>
</dbReference>
<protein>
    <submittedName>
        <fullName evidence="5">GntR family transcriptional regulator</fullName>
    </submittedName>
</protein>
<keyword evidence="6" id="KW-1185">Reference proteome</keyword>
<proteinExistence type="predicted"/>
<dbReference type="InterPro" id="IPR008920">
    <property type="entry name" value="TF_FadR/GntR_C"/>
</dbReference>
<dbReference type="SMART" id="SM00895">
    <property type="entry name" value="FCD"/>
    <property type="match status" value="1"/>
</dbReference>
<dbReference type="Gene3D" id="1.10.10.10">
    <property type="entry name" value="Winged helix-like DNA-binding domain superfamily/Winged helix DNA-binding domain"/>
    <property type="match status" value="1"/>
</dbReference>
<keyword evidence="2" id="KW-0238">DNA-binding</keyword>
<name>A0A3D9IFX4_9BACL</name>
<dbReference type="SUPFAM" id="SSF48008">
    <property type="entry name" value="GntR ligand-binding domain-like"/>
    <property type="match status" value="1"/>
</dbReference>
<evidence type="ECO:0000259" key="4">
    <source>
        <dbReference type="PROSITE" id="PS50949"/>
    </source>
</evidence>
<dbReference type="Pfam" id="PF07729">
    <property type="entry name" value="FCD"/>
    <property type="match status" value="1"/>
</dbReference>
<dbReference type="InterPro" id="IPR011711">
    <property type="entry name" value="GntR_C"/>
</dbReference>
<evidence type="ECO:0000256" key="1">
    <source>
        <dbReference type="ARBA" id="ARBA00023015"/>
    </source>
</evidence>
<feature type="domain" description="HTH gntR-type" evidence="4">
    <location>
        <begin position="12"/>
        <end position="79"/>
    </location>
</feature>
<comment type="caution">
    <text evidence="5">The sequence shown here is derived from an EMBL/GenBank/DDBJ whole genome shotgun (WGS) entry which is preliminary data.</text>
</comment>
<evidence type="ECO:0000256" key="2">
    <source>
        <dbReference type="ARBA" id="ARBA00023125"/>
    </source>
</evidence>
<dbReference type="SMART" id="SM00345">
    <property type="entry name" value="HTH_GNTR"/>
    <property type="match status" value="1"/>
</dbReference>
<keyword evidence="3" id="KW-0804">Transcription</keyword>
<dbReference type="CDD" id="cd07377">
    <property type="entry name" value="WHTH_GntR"/>
    <property type="match status" value="1"/>
</dbReference>
<evidence type="ECO:0000313" key="6">
    <source>
        <dbReference type="Proteomes" id="UP000256977"/>
    </source>
</evidence>
<evidence type="ECO:0000313" key="5">
    <source>
        <dbReference type="EMBL" id="RED60575.1"/>
    </source>
</evidence>
<dbReference type="EMBL" id="QRDZ01000030">
    <property type="protein sequence ID" value="RED60575.1"/>
    <property type="molecule type" value="Genomic_DNA"/>
</dbReference>
<dbReference type="OrthoDB" id="9781630at2"/>
<dbReference type="SUPFAM" id="SSF46785">
    <property type="entry name" value="Winged helix' DNA-binding domain"/>
    <property type="match status" value="1"/>
</dbReference>
<dbReference type="PANTHER" id="PTHR43537">
    <property type="entry name" value="TRANSCRIPTIONAL REGULATOR, GNTR FAMILY"/>
    <property type="match status" value="1"/>
</dbReference>
<dbReference type="InterPro" id="IPR036388">
    <property type="entry name" value="WH-like_DNA-bd_sf"/>
</dbReference>
<dbReference type="GO" id="GO:0003700">
    <property type="term" value="F:DNA-binding transcription factor activity"/>
    <property type="evidence" value="ECO:0007669"/>
    <property type="project" value="InterPro"/>
</dbReference>
<dbReference type="InterPro" id="IPR036390">
    <property type="entry name" value="WH_DNA-bd_sf"/>
</dbReference>
<sequence length="227" mass="25873">MDTFQFKSQENLSLRQRVLNDIRSAIIGGHLKPGDKLKELDISKQMSISRGPIREALRDLEALGLVVSSPYRETTVADVRKEEVTELLIPIRLKLELFALKYSGAKRDEAFYGKLEQIVERMKEFAADGDLPALVEEDIQFHEQLLSLDDSSYTLQIWSGIVNRLRLHFIKNTSRFDDLRKVADDHAALLSALRGGSEEKIEALWTQHIQDEDCLLCFIDESEGEGK</sequence>
<dbReference type="AlphaFoldDB" id="A0A3D9IFX4"/>